<protein>
    <submittedName>
        <fullName evidence="1">Uncharacterized protein</fullName>
    </submittedName>
</protein>
<gene>
    <name evidence="1" type="ORF">Tco_0859537</name>
</gene>
<reference evidence="1" key="1">
    <citation type="journal article" date="2022" name="Int. J. Mol. Sci.">
        <title>Draft Genome of Tanacetum Coccineum: Genomic Comparison of Closely Related Tanacetum-Family Plants.</title>
        <authorList>
            <person name="Yamashiro T."/>
            <person name="Shiraishi A."/>
            <person name="Nakayama K."/>
            <person name="Satake H."/>
        </authorList>
    </citation>
    <scope>NUCLEOTIDE SEQUENCE</scope>
</reference>
<comment type="caution">
    <text evidence="1">The sequence shown here is derived from an EMBL/GenBank/DDBJ whole genome shotgun (WGS) entry which is preliminary data.</text>
</comment>
<reference evidence="1" key="2">
    <citation type="submission" date="2022-01" db="EMBL/GenBank/DDBJ databases">
        <authorList>
            <person name="Yamashiro T."/>
            <person name="Shiraishi A."/>
            <person name="Satake H."/>
            <person name="Nakayama K."/>
        </authorList>
    </citation>
    <scope>NUCLEOTIDE SEQUENCE</scope>
</reference>
<dbReference type="EMBL" id="BQNB010013152">
    <property type="protein sequence ID" value="GJT12495.1"/>
    <property type="molecule type" value="Genomic_DNA"/>
</dbReference>
<evidence type="ECO:0000313" key="1">
    <source>
        <dbReference type="EMBL" id="GJT12495.1"/>
    </source>
</evidence>
<sequence length="169" mass="19573">MNEVSETLGNPHIDSTPLEDELAKVAWQNFKKLDETFNKTTRIGLPFPMDEEIFTRLRVDDEFVTFICDFAVNVFNKSCQMYRNKNNNKNISNAKVKECKYAKVRPCYLFYMTIEVVEQKKIEVYEINLRCNLDDGAIVLDSFCLRGPEPLGIREGAHISLESIYETAK</sequence>
<keyword evidence="2" id="KW-1185">Reference proteome</keyword>
<feature type="non-terminal residue" evidence="1">
    <location>
        <position position="169"/>
    </location>
</feature>
<proteinExistence type="predicted"/>
<accession>A0ABQ5BC93</accession>
<evidence type="ECO:0000313" key="2">
    <source>
        <dbReference type="Proteomes" id="UP001151760"/>
    </source>
</evidence>
<name>A0ABQ5BC93_9ASTR</name>
<organism evidence="1 2">
    <name type="scientific">Tanacetum coccineum</name>
    <dbReference type="NCBI Taxonomy" id="301880"/>
    <lineage>
        <taxon>Eukaryota</taxon>
        <taxon>Viridiplantae</taxon>
        <taxon>Streptophyta</taxon>
        <taxon>Embryophyta</taxon>
        <taxon>Tracheophyta</taxon>
        <taxon>Spermatophyta</taxon>
        <taxon>Magnoliopsida</taxon>
        <taxon>eudicotyledons</taxon>
        <taxon>Gunneridae</taxon>
        <taxon>Pentapetalae</taxon>
        <taxon>asterids</taxon>
        <taxon>campanulids</taxon>
        <taxon>Asterales</taxon>
        <taxon>Asteraceae</taxon>
        <taxon>Asteroideae</taxon>
        <taxon>Anthemideae</taxon>
        <taxon>Anthemidinae</taxon>
        <taxon>Tanacetum</taxon>
    </lineage>
</organism>
<dbReference type="Proteomes" id="UP001151760">
    <property type="component" value="Unassembled WGS sequence"/>
</dbReference>